<proteinExistence type="predicted"/>
<protein>
    <submittedName>
        <fullName evidence="1">Uncharacterized protein</fullName>
    </submittedName>
</protein>
<dbReference type="InParanoid" id="A0A7J7D8V7"/>
<name>A0A7J7D8V7_TRIWF</name>
<organism evidence="1 2">
    <name type="scientific">Tripterygium wilfordii</name>
    <name type="common">Thunder God vine</name>
    <dbReference type="NCBI Taxonomy" id="458696"/>
    <lineage>
        <taxon>Eukaryota</taxon>
        <taxon>Viridiplantae</taxon>
        <taxon>Streptophyta</taxon>
        <taxon>Embryophyta</taxon>
        <taxon>Tracheophyta</taxon>
        <taxon>Spermatophyta</taxon>
        <taxon>Magnoliopsida</taxon>
        <taxon>eudicotyledons</taxon>
        <taxon>Gunneridae</taxon>
        <taxon>Pentapetalae</taxon>
        <taxon>rosids</taxon>
        <taxon>fabids</taxon>
        <taxon>Celastrales</taxon>
        <taxon>Celastraceae</taxon>
        <taxon>Tripterygium</taxon>
    </lineage>
</organism>
<evidence type="ECO:0000313" key="1">
    <source>
        <dbReference type="EMBL" id="KAF5742679.1"/>
    </source>
</evidence>
<dbReference type="EMBL" id="JAAARO010000009">
    <property type="protein sequence ID" value="KAF5742679.1"/>
    <property type="molecule type" value="Genomic_DNA"/>
</dbReference>
<dbReference type="AlphaFoldDB" id="A0A7J7D8V7"/>
<reference evidence="1 2" key="1">
    <citation type="journal article" date="2020" name="Nat. Commun.">
        <title>Genome of Tripterygium wilfordii and identification of cytochrome P450 involved in triptolide biosynthesis.</title>
        <authorList>
            <person name="Tu L."/>
            <person name="Su P."/>
            <person name="Zhang Z."/>
            <person name="Gao L."/>
            <person name="Wang J."/>
            <person name="Hu T."/>
            <person name="Zhou J."/>
            <person name="Zhang Y."/>
            <person name="Zhao Y."/>
            <person name="Liu Y."/>
            <person name="Song Y."/>
            <person name="Tong Y."/>
            <person name="Lu Y."/>
            <person name="Yang J."/>
            <person name="Xu C."/>
            <person name="Jia M."/>
            <person name="Peters R.J."/>
            <person name="Huang L."/>
            <person name="Gao W."/>
        </authorList>
    </citation>
    <scope>NUCLEOTIDE SEQUENCE [LARGE SCALE GENOMIC DNA]</scope>
    <source>
        <strain evidence="2">cv. XIE 37</strain>
        <tissue evidence="1">Leaf</tissue>
    </source>
</reference>
<sequence>MAVNPHNEPCVHMVFVKMLQQKRCSGTSVVDTFASRVFRVEQIQLKLVNGGIYLRWLDPVAAKIVTLSKKQGKVLDFEFYDSLSETLHIHNFDVHTLGGVA</sequence>
<evidence type="ECO:0000313" key="2">
    <source>
        <dbReference type="Proteomes" id="UP000593562"/>
    </source>
</evidence>
<accession>A0A7J7D8V7</accession>
<dbReference type="Proteomes" id="UP000593562">
    <property type="component" value="Unassembled WGS sequence"/>
</dbReference>
<gene>
    <name evidence="1" type="ORF">HS088_TW09G00730</name>
</gene>
<keyword evidence="2" id="KW-1185">Reference proteome</keyword>
<comment type="caution">
    <text evidence="1">The sequence shown here is derived from an EMBL/GenBank/DDBJ whole genome shotgun (WGS) entry which is preliminary data.</text>
</comment>